<accession>A0A1M4UA25</accession>
<gene>
    <name evidence="1" type="ORF">SAMN05444405_10234</name>
</gene>
<dbReference type="EMBL" id="FQTV01000002">
    <property type="protein sequence ID" value="SHE53579.1"/>
    <property type="molecule type" value="Genomic_DNA"/>
</dbReference>
<sequence>MGKYRFWECYDETIDQNVFVKLDPKDIFVEKLTDESEDEVEFFIDKDCNKHYLGKIWEELQFETEEKGDLYYKKKGSTELQVTDIDSQEALRRNIVVEDPFHL</sequence>
<reference evidence="1 2" key="1">
    <citation type="submission" date="2016-11" db="EMBL/GenBank/DDBJ databases">
        <authorList>
            <person name="Jaros S."/>
            <person name="Januszkiewicz K."/>
            <person name="Wedrychowicz H."/>
        </authorList>
    </citation>
    <scope>NUCLEOTIDE SEQUENCE [LARGE SCALE GENOMIC DNA]</scope>
    <source>
        <strain evidence="1 2">DSM 26991</strain>
    </source>
</reference>
<protein>
    <submittedName>
        <fullName evidence="1">Uncharacterized protein</fullName>
    </submittedName>
</protein>
<organism evidence="1 2">
    <name type="scientific">Bacteroides luti</name>
    <dbReference type="NCBI Taxonomy" id="1297750"/>
    <lineage>
        <taxon>Bacteria</taxon>
        <taxon>Pseudomonadati</taxon>
        <taxon>Bacteroidota</taxon>
        <taxon>Bacteroidia</taxon>
        <taxon>Bacteroidales</taxon>
        <taxon>Bacteroidaceae</taxon>
        <taxon>Bacteroides</taxon>
    </lineage>
</organism>
<name>A0A1M4UA25_9BACE</name>
<dbReference type="RefSeq" id="WP_073398858.1">
    <property type="nucleotide sequence ID" value="NZ_FQTV01000002.1"/>
</dbReference>
<proteinExistence type="predicted"/>
<keyword evidence="2" id="KW-1185">Reference proteome</keyword>
<dbReference type="AlphaFoldDB" id="A0A1M4UA25"/>
<dbReference type="Proteomes" id="UP000184509">
    <property type="component" value="Unassembled WGS sequence"/>
</dbReference>
<evidence type="ECO:0000313" key="1">
    <source>
        <dbReference type="EMBL" id="SHE53579.1"/>
    </source>
</evidence>
<evidence type="ECO:0000313" key="2">
    <source>
        <dbReference type="Proteomes" id="UP000184509"/>
    </source>
</evidence>